<proteinExistence type="predicted"/>
<protein>
    <submittedName>
        <fullName evidence="2">Uncharacterized protein</fullName>
    </submittedName>
</protein>
<dbReference type="AlphaFoldDB" id="A0A1H6IWU1"/>
<dbReference type="STRING" id="420404.SAMN05421793_11059"/>
<name>A0A1H6IWU1_9FLAO</name>
<feature type="chain" id="PRO_5011508149" evidence="1">
    <location>
        <begin position="29"/>
        <end position="303"/>
    </location>
</feature>
<keyword evidence="3" id="KW-1185">Reference proteome</keyword>
<evidence type="ECO:0000313" key="2">
    <source>
        <dbReference type="EMBL" id="SEH53957.1"/>
    </source>
</evidence>
<evidence type="ECO:0000256" key="1">
    <source>
        <dbReference type="SAM" id="SignalP"/>
    </source>
</evidence>
<sequence length="303" mass="32431">MIYNRLFNISKTTFFAFSALILSGKLSAQGVGIGTATPNSSALLDLDVSSLASNNKKGVLIPRVALQNKTDVVTIASPAVGLIVYNTTNSATDSAIEANTFYFWNGTNWIDVSTTEKVKKNLYAQIFIVANTGMQALNKTNFNNGNSIVVNFDASATGAMKVDVGNRVSLANNNFKILSSGTYEIAGYVGYNPWVQTNCTTYATEATCVAALDFIVQRSTNNGTTWTQIAKSSTTWGVGTGNRNRSVMVAPFVIALNENDLIRAVVIKGSTSNHGTNPSTSTLNLEAGTGLAYSRLLRFQKLN</sequence>
<reference evidence="3" key="1">
    <citation type="submission" date="2016-10" db="EMBL/GenBank/DDBJ databases">
        <authorList>
            <person name="Varghese N."/>
            <person name="Submissions S."/>
        </authorList>
    </citation>
    <scope>NUCLEOTIDE SEQUENCE [LARGE SCALE GENOMIC DNA]</scope>
    <source>
        <strain evidence="3">DSM 19326</strain>
    </source>
</reference>
<gene>
    <name evidence="2" type="ORF">SAMN05421793_11059</name>
</gene>
<accession>A0A1H6IWU1</accession>
<keyword evidence="1" id="KW-0732">Signal</keyword>
<organism evidence="2 3">
    <name type="scientific">Epilithonimonas hominis</name>
    <dbReference type="NCBI Taxonomy" id="420404"/>
    <lineage>
        <taxon>Bacteria</taxon>
        <taxon>Pseudomonadati</taxon>
        <taxon>Bacteroidota</taxon>
        <taxon>Flavobacteriia</taxon>
        <taxon>Flavobacteriales</taxon>
        <taxon>Weeksellaceae</taxon>
        <taxon>Chryseobacterium group</taxon>
        <taxon>Epilithonimonas</taxon>
    </lineage>
</organism>
<feature type="signal peptide" evidence="1">
    <location>
        <begin position="1"/>
        <end position="28"/>
    </location>
</feature>
<evidence type="ECO:0000313" key="3">
    <source>
        <dbReference type="Proteomes" id="UP000198555"/>
    </source>
</evidence>
<dbReference type="Proteomes" id="UP000198555">
    <property type="component" value="Unassembled WGS sequence"/>
</dbReference>
<dbReference type="EMBL" id="FNWX01000010">
    <property type="protein sequence ID" value="SEH53957.1"/>
    <property type="molecule type" value="Genomic_DNA"/>
</dbReference>